<reference evidence="2 3" key="1">
    <citation type="journal article" date="2015" name="BMC Microbiol.">
        <title>Lactobacillus ruminis strains cluster according to their mammalian gut source.</title>
        <authorList>
            <person name="O' Donnell M.M."/>
            <person name="Harris H.M."/>
            <person name="Lynch D.B."/>
            <person name="Ross R.P."/>
            <person name="O'Toole P.W."/>
        </authorList>
    </citation>
    <scope>NUCLEOTIDE SEQUENCE [LARGE SCALE GENOMIC DNA]</scope>
    <source>
        <strain evidence="2 3">DPC 6832</strain>
    </source>
</reference>
<evidence type="ECO:0000313" key="3">
    <source>
        <dbReference type="Proteomes" id="UP000031011"/>
    </source>
</evidence>
<dbReference type="Proteomes" id="UP000031011">
    <property type="component" value="Unassembled WGS sequence"/>
</dbReference>
<dbReference type="AlphaFoldDB" id="A0A837DU06"/>
<gene>
    <name evidence="2" type="ORF">LRN_0903</name>
</gene>
<comment type="caution">
    <text evidence="2">The sequence shown here is derived from an EMBL/GenBank/DDBJ whole genome shotgun (WGS) entry which is preliminary data.</text>
</comment>
<sequence>MKAIRLEIYQQTANYRIPNSCFFRESYPLPPYSTVIGMIHNLCGYTEYHPMYVSVQGSFASTTSDLFTRYEFGNSKFDEKRHQFNVGGYGVCRGIGNTQLLVDVNLLIHIIPQNQEEIGKIYESLSNPKEYPSLGRREDLALFKDVEIVEVRKMSDDDALPERVDCMSAYIPLVLDNSIMGIDGEIKQSKMVALRYKDLVKGTEYNINKDYTLHEMQRGRFERMWNKVKVTYVSDYKVKWGNVFIDADNNCPIFPA</sequence>
<name>A0A837DU06_9LACO</name>
<evidence type="ECO:0008006" key="4">
    <source>
        <dbReference type="Google" id="ProtNLM"/>
    </source>
</evidence>
<keyword evidence="1" id="KW-0051">Antiviral defense</keyword>
<evidence type="ECO:0000256" key="1">
    <source>
        <dbReference type="ARBA" id="ARBA00023118"/>
    </source>
</evidence>
<dbReference type="EMBL" id="AWYA01000076">
    <property type="protein sequence ID" value="KIC04888.1"/>
    <property type="molecule type" value="Genomic_DNA"/>
</dbReference>
<accession>A0A837DU06</accession>
<proteinExistence type="predicted"/>
<evidence type="ECO:0000313" key="2">
    <source>
        <dbReference type="EMBL" id="KIC04888.1"/>
    </source>
</evidence>
<organism evidence="2 3">
    <name type="scientific">Ligilactobacillus ruminis DPC 6832</name>
    <dbReference type="NCBI Taxonomy" id="1402208"/>
    <lineage>
        <taxon>Bacteria</taxon>
        <taxon>Bacillati</taxon>
        <taxon>Bacillota</taxon>
        <taxon>Bacilli</taxon>
        <taxon>Lactobacillales</taxon>
        <taxon>Lactobacillaceae</taxon>
        <taxon>Ligilactobacillus</taxon>
    </lineage>
</organism>
<dbReference type="GO" id="GO:0051607">
    <property type="term" value="P:defense response to virus"/>
    <property type="evidence" value="ECO:0007669"/>
    <property type="project" value="UniProtKB-KW"/>
</dbReference>
<dbReference type="InterPro" id="IPR013422">
    <property type="entry name" value="CRISPR-assoc_prot_Cas5_N"/>
</dbReference>
<dbReference type="NCBIfam" id="TIGR02593">
    <property type="entry name" value="CRISPR_cas5"/>
    <property type="match status" value="1"/>
</dbReference>
<protein>
    <recommendedName>
        <fullName evidence="4">CRISPR-associated protein Cas5</fullName>
    </recommendedName>
</protein>